<dbReference type="PANTHER" id="PTHR12215:SF10">
    <property type="entry name" value="L-AMINOADIPATE-SEMIALDEHYDE DEHYDROGENASE-PHOSPHOPANTETHEINYL TRANSFERASE"/>
    <property type="match status" value="1"/>
</dbReference>
<dbReference type="Gene3D" id="3.90.470.20">
    <property type="entry name" value="4'-phosphopantetheinyl transferase domain"/>
    <property type="match status" value="2"/>
</dbReference>
<proteinExistence type="inferred from homology"/>
<dbReference type="Proteomes" id="UP000033640">
    <property type="component" value="Unassembled WGS sequence"/>
</dbReference>
<dbReference type="GO" id="GO:0019878">
    <property type="term" value="P:lysine biosynthetic process via aminoadipic acid"/>
    <property type="evidence" value="ECO:0007669"/>
    <property type="project" value="TreeGrafter"/>
</dbReference>
<dbReference type="GO" id="GO:0000287">
    <property type="term" value="F:magnesium ion binding"/>
    <property type="evidence" value="ECO:0007669"/>
    <property type="project" value="InterPro"/>
</dbReference>
<comment type="similarity">
    <text evidence="1">Belongs to the P-Pant transferase superfamily. Gsp/Sfp/HetI/AcpT family.</text>
</comment>
<dbReference type="InterPro" id="IPR037143">
    <property type="entry name" value="4-PPantetheinyl_Trfase_dom_sf"/>
</dbReference>
<dbReference type="InterPro" id="IPR050559">
    <property type="entry name" value="P-Pant_transferase_sf"/>
</dbReference>
<accession>A0A0F0LCH4</accession>
<keyword evidence="2" id="KW-0808">Transferase</keyword>
<protein>
    <submittedName>
        <fullName evidence="4">Holo-(Acyl carrier protein) synthase 2</fullName>
    </submittedName>
</protein>
<dbReference type="SUPFAM" id="SSF56214">
    <property type="entry name" value="4'-phosphopantetheinyl transferase"/>
    <property type="match status" value="2"/>
</dbReference>
<dbReference type="InterPro" id="IPR008278">
    <property type="entry name" value="4-PPantetheinyl_Trfase_dom"/>
</dbReference>
<evidence type="ECO:0000259" key="3">
    <source>
        <dbReference type="Pfam" id="PF01648"/>
    </source>
</evidence>
<dbReference type="EMBL" id="JYIW01000024">
    <property type="protein sequence ID" value="KJL29236.1"/>
    <property type="molecule type" value="Genomic_DNA"/>
</dbReference>
<reference evidence="4 5" key="1">
    <citation type="submission" date="2015-02" db="EMBL/GenBank/DDBJ databases">
        <title>Draft genome sequences of ten Microbacterium spp. with emphasis on heavy metal contaminated environments.</title>
        <authorList>
            <person name="Corretto E."/>
        </authorList>
    </citation>
    <scope>NUCLEOTIDE SEQUENCE [LARGE SCALE GENOMIC DNA]</scope>
    <source>
        <strain evidence="4 5">BEL4b</strain>
    </source>
</reference>
<dbReference type="AlphaFoldDB" id="A0A0F0LCH4"/>
<dbReference type="Pfam" id="PF01648">
    <property type="entry name" value="ACPS"/>
    <property type="match status" value="1"/>
</dbReference>
<feature type="domain" description="4'-phosphopantetheinyl transferase" evidence="3">
    <location>
        <begin position="138"/>
        <end position="241"/>
    </location>
</feature>
<organism evidence="4 5">
    <name type="scientific">Microbacterium oxydans</name>
    <dbReference type="NCBI Taxonomy" id="82380"/>
    <lineage>
        <taxon>Bacteria</taxon>
        <taxon>Bacillati</taxon>
        <taxon>Actinomycetota</taxon>
        <taxon>Actinomycetes</taxon>
        <taxon>Micrococcales</taxon>
        <taxon>Microbacteriaceae</taxon>
        <taxon>Microbacterium</taxon>
    </lineage>
</organism>
<dbReference type="PANTHER" id="PTHR12215">
    <property type="entry name" value="PHOSPHOPANTETHEINE TRANSFERASE"/>
    <property type="match status" value="1"/>
</dbReference>
<name>A0A0F0LCH4_9MICO</name>
<dbReference type="OrthoDB" id="190168at2"/>
<evidence type="ECO:0000313" key="4">
    <source>
        <dbReference type="EMBL" id="KJL29236.1"/>
    </source>
</evidence>
<gene>
    <name evidence="4" type="ORF">RS83_01863</name>
</gene>
<dbReference type="PATRIC" id="fig|82380.11.peg.1899"/>
<evidence type="ECO:0000256" key="2">
    <source>
        <dbReference type="ARBA" id="ARBA00022679"/>
    </source>
</evidence>
<evidence type="ECO:0000313" key="5">
    <source>
        <dbReference type="Proteomes" id="UP000033640"/>
    </source>
</evidence>
<sequence>MSSTLSASVATGEPKSSHVIPRLLRSTNILRETNVYVTDSNGVASSLALSLMDDTERHRMHRLDKRHRADFAKRRAVLRLILGACLETVPDTPFESSACRRCGVAHGAPINTFLRRAGLSASVSHTGGLVAVALSPHRVGVDIDSVAGVTPPAISLAFTRGEQLALQRSDPSNRQTVAARIWTSKEAASKASGEGSLLPFRNWEVSAKASDFAGAVLVSSPLQDQWSGVTIQHSADHVLSVVLSAEPSGEHRPFIANTVAMGSVRLHVDHLSIATITRRIPSDPNDHVNNHGGHHDD</sequence>
<comment type="caution">
    <text evidence="4">The sequence shown here is derived from an EMBL/GenBank/DDBJ whole genome shotgun (WGS) entry which is preliminary data.</text>
</comment>
<dbReference type="GO" id="GO:0005829">
    <property type="term" value="C:cytosol"/>
    <property type="evidence" value="ECO:0007669"/>
    <property type="project" value="TreeGrafter"/>
</dbReference>
<evidence type="ECO:0000256" key="1">
    <source>
        <dbReference type="ARBA" id="ARBA00010990"/>
    </source>
</evidence>
<dbReference type="GO" id="GO:0008897">
    <property type="term" value="F:holo-[acyl-carrier-protein] synthase activity"/>
    <property type="evidence" value="ECO:0007669"/>
    <property type="project" value="InterPro"/>
</dbReference>